<accession>A0A5C3KPC5</accession>
<sequence length="802" mass="90004">MPVSTASAAVHITPVVLKTFLRHGKRRRQREADKVEAPQDVIFFDQSVSYLRRSTNTHIPSPYWAAVSPVCIPLTTCNESADVLIKWFGPQELKYVVGGERWWQVRGLNGLDGEWIAEREHLDQTEDVAKGRKLRSQDEDILRMEKLESVMLYIHGGGYFWGSLNTHRFQILRYARKFKGRAFAVNYRKAPQYPWPCPLQDVLAAYLYLIRPPPGALHAPAPPSKIVLAGDSAGGGLCVTVMTVLRDIGLPMPAGADILPLHGFLAKPSTLWPLEPIPFVGPRVAPSETNPPPKPGHTDTLKPTEERLRIAKEALDVPKGGYAVKTQEEIVSHNDEDDPEQWKPKPPKVFMENPTAVPLELRCQIQMYALSEQVTHPLVSPILQGSLGNLPPLYILAGDGEMLRDEIIYLAHRAALPSEYPVRPEILKEARRQADNANKFTKPTKVHLQVFDGMCHVLTVFMFEKSARYAYRSIAEFVKHVTQNGLEHLDRKPFPEFRWTPEKNPTGDTNRNSESVDSATSSQKSREQDEKDAEDLYKSNADILTESVSQKPPRGEPGNLARGEGGNENIGSANVDFISERVSIRAVVRPMEAKGDIPALQVSPSCVGVIKEAPAMRWLRGQERWDQKFAKAGARVLRERKGYEERAERLIERALAQGLVHEAFPERDNIPVNEETKPGKLVKKKISPGKIQADRRWGPLDLQDERPPPSAIAGRRDNRDSLALLRQSIYYSAPVTHKTVPRWTSKDTIRAAIDPHDDTTTPPKQSVAEQQVSAAPVTPLNGLRMWNNLLTYVATRMADIYF</sequence>
<dbReference type="InterPro" id="IPR029058">
    <property type="entry name" value="AB_hydrolase_fold"/>
</dbReference>
<dbReference type="PROSITE" id="PS01173">
    <property type="entry name" value="LIPASE_GDXG_HIS"/>
    <property type="match status" value="1"/>
</dbReference>
<dbReference type="PROSITE" id="PS01174">
    <property type="entry name" value="LIPASE_GDXG_SER"/>
    <property type="match status" value="1"/>
</dbReference>
<feature type="active site" evidence="3">
    <location>
        <position position="232"/>
    </location>
</feature>
<gene>
    <name evidence="6" type="ORF">FA15DRAFT_681728</name>
</gene>
<dbReference type="InterPro" id="IPR050300">
    <property type="entry name" value="GDXG_lipolytic_enzyme"/>
</dbReference>
<evidence type="ECO:0000256" key="1">
    <source>
        <dbReference type="ARBA" id="ARBA00010515"/>
    </source>
</evidence>
<evidence type="ECO:0000256" key="2">
    <source>
        <dbReference type="ARBA" id="ARBA00022801"/>
    </source>
</evidence>
<dbReference type="OrthoDB" id="1662883at2759"/>
<evidence type="ECO:0000313" key="6">
    <source>
        <dbReference type="EMBL" id="TFK22340.1"/>
    </source>
</evidence>
<dbReference type="Proteomes" id="UP000307440">
    <property type="component" value="Unassembled WGS sequence"/>
</dbReference>
<dbReference type="Pfam" id="PF07859">
    <property type="entry name" value="Abhydrolase_3"/>
    <property type="match status" value="1"/>
</dbReference>
<keyword evidence="7" id="KW-1185">Reference proteome</keyword>
<keyword evidence="2" id="KW-0378">Hydrolase</keyword>
<dbReference type="InterPro" id="IPR033140">
    <property type="entry name" value="Lipase_GDXG_put_SER_AS"/>
</dbReference>
<evidence type="ECO:0000256" key="4">
    <source>
        <dbReference type="SAM" id="MobiDB-lite"/>
    </source>
</evidence>
<evidence type="ECO:0000256" key="3">
    <source>
        <dbReference type="PROSITE-ProRule" id="PRU10038"/>
    </source>
</evidence>
<evidence type="ECO:0000259" key="5">
    <source>
        <dbReference type="Pfam" id="PF07859"/>
    </source>
</evidence>
<dbReference type="EMBL" id="ML210243">
    <property type="protein sequence ID" value="TFK22340.1"/>
    <property type="molecule type" value="Genomic_DNA"/>
</dbReference>
<organism evidence="6 7">
    <name type="scientific">Coprinopsis marcescibilis</name>
    <name type="common">Agaric fungus</name>
    <name type="synonym">Psathyrella marcescibilis</name>
    <dbReference type="NCBI Taxonomy" id="230819"/>
    <lineage>
        <taxon>Eukaryota</taxon>
        <taxon>Fungi</taxon>
        <taxon>Dikarya</taxon>
        <taxon>Basidiomycota</taxon>
        <taxon>Agaricomycotina</taxon>
        <taxon>Agaricomycetes</taxon>
        <taxon>Agaricomycetidae</taxon>
        <taxon>Agaricales</taxon>
        <taxon>Agaricineae</taxon>
        <taxon>Psathyrellaceae</taxon>
        <taxon>Coprinopsis</taxon>
    </lineage>
</organism>
<dbReference type="STRING" id="230819.A0A5C3KPC5"/>
<reference evidence="6 7" key="1">
    <citation type="journal article" date="2019" name="Nat. Ecol. Evol.">
        <title>Megaphylogeny resolves global patterns of mushroom evolution.</title>
        <authorList>
            <person name="Varga T."/>
            <person name="Krizsan K."/>
            <person name="Foldi C."/>
            <person name="Dima B."/>
            <person name="Sanchez-Garcia M."/>
            <person name="Sanchez-Ramirez S."/>
            <person name="Szollosi G.J."/>
            <person name="Szarkandi J.G."/>
            <person name="Papp V."/>
            <person name="Albert L."/>
            <person name="Andreopoulos W."/>
            <person name="Angelini C."/>
            <person name="Antonin V."/>
            <person name="Barry K.W."/>
            <person name="Bougher N.L."/>
            <person name="Buchanan P."/>
            <person name="Buyck B."/>
            <person name="Bense V."/>
            <person name="Catcheside P."/>
            <person name="Chovatia M."/>
            <person name="Cooper J."/>
            <person name="Damon W."/>
            <person name="Desjardin D."/>
            <person name="Finy P."/>
            <person name="Geml J."/>
            <person name="Haridas S."/>
            <person name="Hughes K."/>
            <person name="Justo A."/>
            <person name="Karasinski D."/>
            <person name="Kautmanova I."/>
            <person name="Kiss B."/>
            <person name="Kocsube S."/>
            <person name="Kotiranta H."/>
            <person name="LaButti K.M."/>
            <person name="Lechner B.E."/>
            <person name="Liimatainen K."/>
            <person name="Lipzen A."/>
            <person name="Lukacs Z."/>
            <person name="Mihaltcheva S."/>
            <person name="Morgado L.N."/>
            <person name="Niskanen T."/>
            <person name="Noordeloos M.E."/>
            <person name="Ohm R.A."/>
            <person name="Ortiz-Santana B."/>
            <person name="Ovrebo C."/>
            <person name="Racz N."/>
            <person name="Riley R."/>
            <person name="Savchenko A."/>
            <person name="Shiryaev A."/>
            <person name="Soop K."/>
            <person name="Spirin V."/>
            <person name="Szebenyi C."/>
            <person name="Tomsovsky M."/>
            <person name="Tulloss R.E."/>
            <person name="Uehling J."/>
            <person name="Grigoriev I.V."/>
            <person name="Vagvolgyi C."/>
            <person name="Papp T."/>
            <person name="Martin F.M."/>
            <person name="Miettinen O."/>
            <person name="Hibbett D.S."/>
            <person name="Nagy L.G."/>
        </authorList>
    </citation>
    <scope>NUCLEOTIDE SEQUENCE [LARGE SCALE GENOMIC DNA]</scope>
    <source>
        <strain evidence="6 7">CBS 121175</strain>
    </source>
</reference>
<dbReference type="PANTHER" id="PTHR48081:SF5">
    <property type="entry name" value="ALPHA_BETA HYDROLASE FOLD-3 DOMAIN-CONTAINING PROTEIN"/>
    <property type="match status" value="1"/>
</dbReference>
<feature type="compositionally biased region" description="Basic and acidic residues" evidence="4">
    <location>
        <begin position="492"/>
        <end position="501"/>
    </location>
</feature>
<protein>
    <submittedName>
        <fullName evidence="6">Lipase/esterase</fullName>
    </submittedName>
</protein>
<dbReference type="GO" id="GO:0016787">
    <property type="term" value="F:hydrolase activity"/>
    <property type="evidence" value="ECO:0007669"/>
    <property type="project" value="UniProtKB-KW"/>
</dbReference>
<evidence type="ECO:0000313" key="7">
    <source>
        <dbReference type="Proteomes" id="UP000307440"/>
    </source>
</evidence>
<proteinExistence type="inferred from homology"/>
<dbReference type="PANTHER" id="PTHR48081">
    <property type="entry name" value="AB HYDROLASE SUPERFAMILY PROTEIN C4A8.06C"/>
    <property type="match status" value="1"/>
</dbReference>
<feature type="region of interest" description="Disordered" evidence="4">
    <location>
        <begin position="492"/>
        <end position="572"/>
    </location>
</feature>
<dbReference type="Gene3D" id="3.40.50.1820">
    <property type="entry name" value="alpha/beta hydrolase"/>
    <property type="match status" value="2"/>
</dbReference>
<dbReference type="InterPro" id="IPR002168">
    <property type="entry name" value="Lipase_GDXG_HIS_AS"/>
</dbReference>
<feature type="compositionally biased region" description="Polar residues" evidence="4">
    <location>
        <begin position="506"/>
        <end position="523"/>
    </location>
</feature>
<dbReference type="InterPro" id="IPR013094">
    <property type="entry name" value="AB_hydrolase_3"/>
</dbReference>
<dbReference type="AlphaFoldDB" id="A0A5C3KPC5"/>
<feature type="compositionally biased region" description="Basic and acidic residues" evidence="4">
    <location>
        <begin position="524"/>
        <end position="537"/>
    </location>
</feature>
<feature type="domain" description="Alpha/beta hydrolase fold-3" evidence="5">
    <location>
        <begin position="151"/>
        <end position="255"/>
    </location>
</feature>
<comment type="similarity">
    <text evidence="1">Belongs to the 'GDXG' lipolytic enzyme family.</text>
</comment>
<dbReference type="SUPFAM" id="SSF53474">
    <property type="entry name" value="alpha/beta-Hydrolases"/>
    <property type="match status" value="1"/>
</dbReference>
<name>A0A5C3KPC5_COPMA</name>